<dbReference type="RefSeq" id="WP_146651192.1">
    <property type="nucleotide sequence ID" value="NZ_CP012333.1"/>
</dbReference>
<name>A0A0K1Q1Y8_9BACT</name>
<dbReference type="Gene3D" id="2.60.40.1190">
    <property type="match status" value="1"/>
</dbReference>
<evidence type="ECO:0000313" key="3">
    <source>
        <dbReference type="EMBL" id="AKU99798.1"/>
    </source>
</evidence>
<protein>
    <recommendedName>
        <fullName evidence="5">Carbohydrate-binding domain-containing protein</fullName>
    </recommendedName>
</protein>
<gene>
    <name evidence="3" type="ORF">AKJ09_06462</name>
</gene>
<reference evidence="3 4" key="1">
    <citation type="submission" date="2015-08" db="EMBL/GenBank/DDBJ databases">
        <authorList>
            <person name="Babu N.S."/>
            <person name="Beckwith C.J."/>
            <person name="Beseler K.G."/>
            <person name="Brison A."/>
            <person name="Carone J.V."/>
            <person name="Caskin T.P."/>
            <person name="Diamond M."/>
            <person name="Durham M.E."/>
            <person name="Foxe J.M."/>
            <person name="Go M."/>
            <person name="Henderson B.A."/>
            <person name="Jones I.B."/>
            <person name="McGettigan J.A."/>
            <person name="Micheletti S.J."/>
            <person name="Nasrallah M.E."/>
            <person name="Ortiz D."/>
            <person name="Piller C.R."/>
            <person name="Privatt S.R."/>
            <person name="Schneider S.L."/>
            <person name="Sharp S."/>
            <person name="Smith T.C."/>
            <person name="Stanton J.D."/>
            <person name="Ullery H.E."/>
            <person name="Wilson R.J."/>
            <person name="Serrano M.G."/>
            <person name="Buck G."/>
            <person name="Lee V."/>
            <person name="Wang Y."/>
            <person name="Carvalho R."/>
            <person name="Voegtly L."/>
            <person name="Shi R."/>
            <person name="Duckworth R."/>
            <person name="Johnson A."/>
            <person name="Loviza R."/>
            <person name="Walstead R."/>
            <person name="Shah Z."/>
            <person name="Kiflezghi M."/>
            <person name="Wade K."/>
            <person name="Ball S.L."/>
            <person name="Bradley K.W."/>
            <person name="Asai D.J."/>
            <person name="Bowman C.A."/>
            <person name="Russell D.A."/>
            <person name="Pope W.H."/>
            <person name="Jacobs-Sera D."/>
            <person name="Hendrix R.W."/>
            <person name="Hatfull G.F."/>
        </authorList>
    </citation>
    <scope>NUCLEOTIDE SEQUENCE [LARGE SCALE GENOMIC DNA]</scope>
    <source>
        <strain evidence="3 4">DSM 27648</strain>
    </source>
</reference>
<feature type="chain" id="PRO_5005466657" description="Carbohydrate-binding domain-containing protein" evidence="2">
    <location>
        <begin position="21"/>
        <end position="696"/>
    </location>
</feature>
<evidence type="ECO:0000256" key="2">
    <source>
        <dbReference type="SAM" id="SignalP"/>
    </source>
</evidence>
<dbReference type="KEGG" id="llu:AKJ09_06462"/>
<organism evidence="3 4">
    <name type="scientific">Labilithrix luteola</name>
    <dbReference type="NCBI Taxonomy" id="1391654"/>
    <lineage>
        <taxon>Bacteria</taxon>
        <taxon>Pseudomonadati</taxon>
        <taxon>Myxococcota</taxon>
        <taxon>Polyangia</taxon>
        <taxon>Polyangiales</taxon>
        <taxon>Labilitrichaceae</taxon>
        <taxon>Labilithrix</taxon>
    </lineage>
</organism>
<evidence type="ECO:0000313" key="4">
    <source>
        <dbReference type="Proteomes" id="UP000064967"/>
    </source>
</evidence>
<sequence>MKRAFCILSTGSLATLFALGCGGGGAPAKAPDAKDSAKDDSIGELAAAQGGLASLGGAGNREQGGATGTEVAMTGPLRAEEVDRQNPVRLDGVLKEWHARSAAKEALEGSTSGLGLAVAVQYDDAKVYVAGEITDPKLTRTKAHGDGDDRVTMTLAFPSGRGSLKAYEIGFWAGKPGESSGVVKWLSGASKGESVAGARIVEADIKGGYSFEAAIPWSSFPEARTMRLGLRGALRYHDADGHAVLGTGPGNAEHAANLPALPTASEQAVVDGLLGPKNLAGETPKIDVFADVTGDERKERISVFGRFFTICGPGYRGGKQFFWREIAGDLVTLETRDLEGRGKDDLVVRRRVTSNAMQHEVLEIWSLGSGDEPVTAFSQEIAITSSDGKKRVSNAIRVSSKEVEVSVEPATGWDMSNFPDAPFEGENAVLLPWGNVKSRTFRYDKGKLTKVSEVPQAGKAAPFAKANAASESQGSSLDTGPSPSPPSAKTADMAKALLDAYARDTGTPAGTKPRFDLEVSVDGDSRPERVLLIGRDVVVFGPGFKGGNAYSRLTLSQFETDKDVAEMTVRDVTGDGAADIVIRGLRRVTTPQGEKVDVDGMFIYQVKSGNIARIFAVETSRGFGGKRIQGLSQFVPAKSGKGFDIELRPGVAKGWTEKTYPWPQDKPGGSIEPLLLPWGKLQVLRYSFNGTQYATP</sequence>
<feature type="region of interest" description="Disordered" evidence="1">
    <location>
        <begin position="462"/>
        <end position="490"/>
    </location>
</feature>
<dbReference type="SUPFAM" id="SSF49344">
    <property type="entry name" value="CBD9-like"/>
    <property type="match status" value="1"/>
</dbReference>
<feature type="signal peptide" evidence="2">
    <location>
        <begin position="1"/>
        <end position="20"/>
    </location>
</feature>
<dbReference type="EMBL" id="CP012333">
    <property type="protein sequence ID" value="AKU99798.1"/>
    <property type="molecule type" value="Genomic_DNA"/>
</dbReference>
<dbReference type="Proteomes" id="UP000064967">
    <property type="component" value="Chromosome"/>
</dbReference>
<proteinExistence type="predicted"/>
<dbReference type="OrthoDB" id="5484171at2"/>
<evidence type="ECO:0008006" key="5">
    <source>
        <dbReference type="Google" id="ProtNLM"/>
    </source>
</evidence>
<dbReference type="AlphaFoldDB" id="A0A0K1Q1Y8"/>
<keyword evidence="4" id="KW-1185">Reference proteome</keyword>
<accession>A0A0K1Q1Y8</accession>
<keyword evidence="2" id="KW-0732">Signal</keyword>
<dbReference type="PROSITE" id="PS51257">
    <property type="entry name" value="PROKAR_LIPOPROTEIN"/>
    <property type="match status" value="1"/>
</dbReference>
<feature type="compositionally biased region" description="Polar residues" evidence="1">
    <location>
        <begin position="470"/>
        <end position="481"/>
    </location>
</feature>
<dbReference type="STRING" id="1391654.AKJ09_06462"/>
<evidence type="ECO:0000256" key="1">
    <source>
        <dbReference type="SAM" id="MobiDB-lite"/>
    </source>
</evidence>